<dbReference type="InterPro" id="IPR042186">
    <property type="entry name" value="FimD_plug_dom"/>
</dbReference>
<dbReference type="InterPro" id="IPR000015">
    <property type="entry name" value="Fimb_usher"/>
</dbReference>
<dbReference type="Gene3D" id="2.60.40.2070">
    <property type="match status" value="1"/>
</dbReference>
<dbReference type="InterPro" id="IPR025885">
    <property type="entry name" value="PapC_N"/>
</dbReference>
<dbReference type="PROSITE" id="PS01151">
    <property type="entry name" value="FIMBRIAL_USHER"/>
    <property type="match status" value="1"/>
</dbReference>
<comment type="subcellular location">
    <subcellularLocation>
        <location evidence="1 10">Cell outer membrane</location>
        <topology evidence="1 10">Multi-pass membrane protein</topology>
    </subcellularLocation>
</comment>
<protein>
    <submittedName>
        <fullName evidence="13">Fimbria/pilus outer membrane usher protein</fullName>
    </submittedName>
</protein>
<comment type="similarity">
    <text evidence="2 10">Belongs to the fimbrial export usher family.</text>
</comment>
<keyword evidence="14" id="KW-1185">Reference proteome</keyword>
<dbReference type="Pfam" id="PF13954">
    <property type="entry name" value="PapC_N"/>
    <property type="match status" value="1"/>
</dbReference>
<dbReference type="PANTHER" id="PTHR30451">
    <property type="entry name" value="OUTER MEMBRANE USHER PROTEIN"/>
    <property type="match status" value="1"/>
</dbReference>
<evidence type="ECO:0000259" key="12">
    <source>
        <dbReference type="Pfam" id="PF13954"/>
    </source>
</evidence>
<dbReference type="InterPro" id="IPR043142">
    <property type="entry name" value="PapC-like_C_sf"/>
</dbReference>
<evidence type="ECO:0000313" key="14">
    <source>
        <dbReference type="Proteomes" id="UP001235341"/>
    </source>
</evidence>
<keyword evidence="4" id="KW-1134">Transmembrane beta strand</keyword>
<dbReference type="Proteomes" id="UP001235341">
    <property type="component" value="Chromosome"/>
</dbReference>
<dbReference type="RefSeq" id="WP_309206154.1">
    <property type="nucleotide sequence ID" value="NZ_CP133586.1"/>
</dbReference>
<dbReference type="Gene3D" id="2.60.40.3110">
    <property type="match status" value="1"/>
</dbReference>
<dbReference type="InterPro" id="IPR037224">
    <property type="entry name" value="PapC_N_sf"/>
</dbReference>
<organism evidence="13 14">
    <name type="scientific">Serratia fonticola</name>
    <dbReference type="NCBI Taxonomy" id="47917"/>
    <lineage>
        <taxon>Bacteria</taxon>
        <taxon>Pseudomonadati</taxon>
        <taxon>Pseudomonadota</taxon>
        <taxon>Gammaproteobacteria</taxon>
        <taxon>Enterobacterales</taxon>
        <taxon>Yersiniaceae</taxon>
        <taxon>Serratia</taxon>
    </lineage>
</organism>
<evidence type="ECO:0000256" key="10">
    <source>
        <dbReference type="RuleBase" id="RU003884"/>
    </source>
</evidence>
<dbReference type="Pfam" id="PF00577">
    <property type="entry name" value="Usher"/>
    <property type="match status" value="1"/>
</dbReference>
<dbReference type="SUPFAM" id="SSF141729">
    <property type="entry name" value="FimD N-terminal domain-like"/>
    <property type="match status" value="1"/>
</dbReference>
<keyword evidence="3 10" id="KW-0813">Transport</keyword>
<evidence type="ECO:0000256" key="8">
    <source>
        <dbReference type="ARBA" id="ARBA00023136"/>
    </source>
</evidence>
<keyword evidence="7" id="KW-0732">Signal</keyword>
<evidence type="ECO:0000259" key="11">
    <source>
        <dbReference type="Pfam" id="PF13953"/>
    </source>
</evidence>
<evidence type="ECO:0000256" key="3">
    <source>
        <dbReference type="ARBA" id="ARBA00022448"/>
    </source>
</evidence>
<dbReference type="InterPro" id="IPR018030">
    <property type="entry name" value="Fimbrial_membr_usher_CS"/>
</dbReference>
<keyword evidence="9 10" id="KW-0998">Cell outer membrane</keyword>
<evidence type="ECO:0000313" key="13">
    <source>
        <dbReference type="EMBL" id="WMT16052.1"/>
    </source>
</evidence>
<feature type="domain" description="PapC N-terminal" evidence="12">
    <location>
        <begin position="19"/>
        <end position="166"/>
    </location>
</feature>
<dbReference type="InterPro" id="IPR025949">
    <property type="entry name" value="PapC-like_C"/>
</dbReference>
<gene>
    <name evidence="13" type="ORF">RFB13_06910</name>
</gene>
<proteinExistence type="inferred from homology"/>
<dbReference type="EMBL" id="CP133586">
    <property type="protein sequence ID" value="WMT16052.1"/>
    <property type="molecule type" value="Genomic_DNA"/>
</dbReference>
<evidence type="ECO:0000256" key="2">
    <source>
        <dbReference type="ARBA" id="ARBA00008064"/>
    </source>
</evidence>
<feature type="domain" description="PapC-like C-terminal" evidence="11">
    <location>
        <begin position="749"/>
        <end position="816"/>
    </location>
</feature>
<evidence type="ECO:0000256" key="1">
    <source>
        <dbReference type="ARBA" id="ARBA00004571"/>
    </source>
</evidence>
<dbReference type="Gene3D" id="3.10.20.410">
    <property type="match status" value="1"/>
</dbReference>
<dbReference type="Gene3D" id="2.60.40.2610">
    <property type="entry name" value="Outer membrane usher protein FimD, plug domain"/>
    <property type="match status" value="1"/>
</dbReference>
<sequence length="834" mass="90110">MCLIGLIVADMHIAQAREYFNPELLQIDNPAQAGADLSVFEEGGTQAPGRYQVDLLLNNQVINSREIEFVLRDDNAGKNSLQPCLSTSDLATLGVNVTAFSALTEENHCVDLPTAIPGAYTEFYFNNQQLKLNIPQAALKSEARGYVDPEQWQQGVTALLANYNFSGSNTQADVNTEASNSYYLNLRSGLNLGPWRLRNYSVWNRESGNDGYQGSNRWQSINTYLQRDITPLKSQLTLGDTNSSSEIFDSVPLRGGQMMSDEEMLPESLRGYSPVVRGIARTNAQVTIRQNGYVIYQSYVPAGAFQINDLYPTAGSGDLNVTITEADGSEQHLIVPFASVPVLQREGQLKYSLGGGRYRPADNQVEEAPFAQATMIYGLPWGITMYGGGQMASHYNALALGVGKNMGQLGALSADVTEARATPADGQQSNGQSLRMRYGKSFADSGTSVNLAGYHYFSEGFYTLQETLDTYTSVATQPAGDPQHRRSRVELAVNQHLGQQVGSLALNLVDERQWDGEKIQTLGLGYSNNWRTISYGVNYSQSKNPLNDRGTEHLLALNVSIPLSGWLDNAWASYSMNSSNQDRVSQSVGLNGTALEENNLSWGVAQGYSSKQNGSNGNLSASYRGGSGQLNAGYSYGSQQQRLNYGVQGGILAHRNGVTLSQPLGETVALVKAPGAKGVSVANNTGVKTDWRGYAVVPYVTPYRHNALGLDTATLPDDVELALTSKTVTPTRGAVVLADYQPRIGQRVMMTLLRGGGDPVPFGATVTEATSTDVHSSIVGDGGQVYLTGMEAQGTLLVQWGKGSGQQCQVSYQLPPKQRTEQTAGLIMVNATCL</sequence>
<keyword evidence="8 10" id="KW-0472">Membrane</keyword>
<evidence type="ECO:0000256" key="9">
    <source>
        <dbReference type="ARBA" id="ARBA00023237"/>
    </source>
</evidence>
<evidence type="ECO:0000256" key="6">
    <source>
        <dbReference type="ARBA" id="ARBA00022692"/>
    </source>
</evidence>
<accession>A0ABY9PSR6</accession>
<evidence type="ECO:0000256" key="5">
    <source>
        <dbReference type="ARBA" id="ARBA00022558"/>
    </source>
</evidence>
<evidence type="ECO:0000256" key="4">
    <source>
        <dbReference type="ARBA" id="ARBA00022452"/>
    </source>
</evidence>
<reference evidence="13 14" key="1">
    <citation type="submission" date="2023-08" db="EMBL/GenBank/DDBJ databases">
        <title>Complete Genome and Methylome dissection of Serratia fonticola NEB369.</title>
        <authorList>
            <person name="Fomenkov A."/>
            <person name="Roberts R.D."/>
        </authorList>
    </citation>
    <scope>NUCLEOTIDE SEQUENCE [LARGE SCALE GENOMIC DNA]</scope>
    <source>
        <strain evidence="13 14">NEB369</strain>
    </source>
</reference>
<dbReference type="Pfam" id="PF13953">
    <property type="entry name" value="PapC_C"/>
    <property type="match status" value="1"/>
</dbReference>
<dbReference type="PANTHER" id="PTHR30451:SF21">
    <property type="entry name" value="FIMBRIAL USHER DOMAIN-CONTAINING PROTEIN YDET-RELATED"/>
    <property type="match status" value="1"/>
</dbReference>
<keyword evidence="6 10" id="KW-0812">Transmembrane</keyword>
<name>A0ABY9PSR6_SERFO</name>
<evidence type="ECO:0000256" key="7">
    <source>
        <dbReference type="ARBA" id="ARBA00022729"/>
    </source>
</evidence>
<keyword evidence="5 10" id="KW-1029">Fimbrium biogenesis</keyword>